<gene>
    <name evidence="1" type="ORF">ElyMa_004215200</name>
</gene>
<proteinExistence type="predicted"/>
<comment type="caution">
    <text evidence="1">The sequence shown here is derived from an EMBL/GenBank/DDBJ whole genome shotgun (WGS) entry which is preliminary data.</text>
</comment>
<evidence type="ECO:0000313" key="1">
    <source>
        <dbReference type="EMBL" id="GFR87094.1"/>
    </source>
</evidence>
<accession>A0AAV4GNL5</accession>
<reference evidence="1 2" key="1">
    <citation type="journal article" date="2021" name="Elife">
        <title>Chloroplast acquisition without the gene transfer in kleptoplastic sea slugs, Plakobranchus ocellatus.</title>
        <authorList>
            <person name="Maeda T."/>
            <person name="Takahashi S."/>
            <person name="Yoshida T."/>
            <person name="Shimamura S."/>
            <person name="Takaki Y."/>
            <person name="Nagai Y."/>
            <person name="Toyoda A."/>
            <person name="Suzuki Y."/>
            <person name="Arimoto A."/>
            <person name="Ishii H."/>
            <person name="Satoh N."/>
            <person name="Nishiyama T."/>
            <person name="Hasebe M."/>
            <person name="Maruyama T."/>
            <person name="Minagawa J."/>
            <person name="Obokata J."/>
            <person name="Shigenobu S."/>
        </authorList>
    </citation>
    <scope>NUCLEOTIDE SEQUENCE [LARGE SCALE GENOMIC DNA]</scope>
</reference>
<dbReference type="EMBL" id="BMAT01008525">
    <property type="protein sequence ID" value="GFR87094.1"/>
    <property type="molecule type" value="Genomic_DNA"/>
</dbReference>
<keyword evidence="2" id="KW-1185">Reference proteome</keyword>
<evidence type="ECO:0000313" key="2">
    <source>
        <dbReference type="Proteomes" id="UP000762676"/>
    </source>
</evidence>
<dbReference type="Proteomes" id="UP000762676">
    <property type="component" value="Unassembled WGS sequence"/>
</dbReference>
<name>A0AAV4GNL5_9GAST</name>
<protein>
    <submittedName>
        <fullName evidence="1">Uncharacterized protein</fullName>
    </submittedName>
</protein>
<sequence>MGGDGAAKVRLSEFFPRKFVNHPIALDWIIYHGESWVCVLGAGWRWLSSFLSSAELLQASARVCLGCPRPAHHLPAIREVNVRVPNKN</sequence>
<organism evidence="1 2">
    <name type="scientific">Elysia marginata</name>
    <dbReference type="NCBI Taxonomy" id="1093978"/>
    <lineage>
        <taxon>Eukaryota</taxon>
        <taxon>Metazoa</taxon>
        <taxon>Spiralia</taxon>
        <taxon>Lophotrochozoa</taxon>
        <taxon>Mollusca</taxon>
        <taxon>Gastropoda</taxon>
        <taxon>Heterobranchia</taxon>
        <taxon>Euthyneura</taxon>
        <taxon>Panpulmonata</taxon>
        <taxon>Sacoglossa</taxon>
        <taxon>Placobranchoidea</taxon>
        <taxon>Plakobranchidae</taxon>
        <taxon>Elysia</taxon>
    </lineage>
</organism>
<dbReference type="AlphaFoldDB" id="A0AAV4GNL5"/>